<keyword evidence="1" id="KW-0812">Transmembrane</keyword>
<name>A0ABY5Y5Q6_9FLAO</name>
<feature type="transmembrane region" description="Helical" evidence="1">
    <location>
        <begin position="89"/>
        <end position="107"/>
    </location>
</feature>
<keyword evidence="3" id="KW-1185">Reference proteome</keyword>
<feature type="transmembrane region" description="Helical" evidence="1">
    <location>
        <begin position="65"/>
        <end position="83"/>
    </location>
</feature>
<reference evidence="2" key="1">
    <citation type="submission" date="2022-09" db="EMBL/GenBank/DDBJ databases">
        <title>Maribacter litopenaei sp. nov., isolated from the intestinal tract of the Pacific White Shrimp, Litopenaeus vannamei.</title>
        <authorList>
            <person name="Kim S.Y."/>
            <person name="Hwang C.Y."/>
        </authorList>
    </citation>
    <scope>NUCLEOTIDE SEQUENCE</scope>
    <source>
        <strain evidence="2">HL-LV01</strain>
    </source>
</reference>
<accession>A0ABY5Y5Q6</accession>
<dbReference type="EMBL" id="CP104205">
    <property type="protein sequence ID" value="UWX54214.1"/>
    <property type="molecule type" value="Genomic_DNA"/>
</dbReference>
<feature type="transmembrane region" description="Helical" evidence="1">
    <location>
        <begin position="35"/>
        <end position="53"/>
    </location>
</feature>
<evidence type="ECO:0000256" key="1">
    <source>
        <dbReference type="SAM" id="Phobius"/>
    </source>
</evidence>
<evidence type="ECO:0000313" key="2">
    <source>
        <dbReference type="EMBL" id="UWX54214.1"/>
    </source>
</evidence>
<proteinExistence type="predicted"/>
<dbReference type="Proteomes" id="UP001059209">
    <property type="component" value="Chromosome"/>
</dbReference>
<keyword evidence="1" id="KW-0472">Membrane</keyword>
<gene>
    <name evidence="2" type="ORF">NYZ99_14740</name>
</gene>
<evidence type="ECO:0000313" key="3">
    <source>
        <dbReference type="Proteomes" id="UP001059209"/>
    </source>
</evidence>
<sequence>MTSDRKKRLSRVGFILGGLLLLMNGLVALGANQPLFGSIQLVAAGLNIGMLFKSFSERSKQRLEALLFLMNSVMSLFIAIGYVQSGAHYIQYVWMFSALLYVVVFFIRIRKKPVLE</sequence>
<dbReference type="RefSeq" id="WP_260571972.1">
    <property type="nucleotide sequence ID" value="NZ_CP104205.1"/>
</dbReference>
<feature type="transmembrane region" description="Helical" evidence="1">
    <location>
        <begin position="12"/>
        <end position="29"/>
    </location>
</feature>
<organism evidence="2 3">
    <name type="scientific">Maribacter litopenaei</name>
    <dbReference type="NCBI Taxonomy" id="2976127"/>
    <lineage>
        <taxon>Bacteria</taxon>
        <taxon>Pseudomonadati</taxon>
        <taxon>Bacteroidota</taxon>
        <taxon>Flavobacteriia</taxon>
        <taxon>Flavobacteriales</taxon>
        <taxon>Flavobacteriaceae</taxon>
        <taxon>Maribacter</taxon>
    </lineage>
</organism>
<keyword evidence="1" id="KW-1133">Transmembrane helix</keyword>
<protein>
    <submittedName>
        <fullName evidence="2">Uncharacterized protein</fullName>
    </submittedName>
</protein>